<feature type="transmembrane region" description="Helical" evidence="1">
    <location>
        <begin position="6"/>
        <end position="26"/>
    </location>
</feature>
<organism evidence="2 3">
    <name type="scientific">Nocardioides humilatus</name>
    <dbReference type="NCBI Taxonomy" id="2607660"/>
    <lineage>
        <taxon>Bacteria</taxon>
        <taxon>Bacillati</taxon>
        <taxon>Actinomycetota</taxon>
        <taxon>Actinomycetes</taxon>
        <taxon>Propionibacteriales</taxon>
        <taxon>Nocardioidaceae</taxon>
        <taxon>Nocardioides</taxon>
    </lineage>
</organism>
<dbReference type="Proteomes" id="UP000325003">
    <property type="component" value="Unassembled WGS sequence"/>
</dbReference>
<gene>
    <name evidence="2" type="ORF">F0U44_08015</name>
</gene>
<keyword evidence="1" id="KW-0472">Membrane</keyword>
<name>A0A5B1LCT6_9ACTN</name>
<comment type="caution">
    <text evidence="2">The sequence shown here is derived from an EMBL/GenBank/DDBJ whole genome shotgun (WGS) entry which is preliminary data.</text>
</comment>
<accession>A0A5B1LCT6</accession>
<reference evidence="2 3" key="1">
    <citation type="submission" date="2019-09" db="EMBL/GenBank/DDBJ databases">
        <title>Nocardioides panacisoli sp. nov., isolated from the soil of a ginseng field.</title>
        <authorList>
            <person name="Cho C."/>
        </authorList>
    </citation>
    <scope>NUCLEOTIDE SEQUENCE [LARGE SCALE GENOMIC DNA]</scope>
    <source>
        <strain evidence="2 3">BN130099</strain>
    </source>
</reference>
<proteinExistence type="predicted"/>
<keyword evidence="1" id="KW-0812">Transmembrane</keyword>
<evidence type="ECO:0000256" key="1">
    <source>
        <dbReference type="SAM" id="Phobius"/>
    </source>
</evidence>
<sequence length="80" mass="9058">MADVDIDTWVSTLAIIGAMFALYFTLRRELKSDLGEFRAEVGREFAKLEGRVNTLDDRVYALAVGMRPVIDEAERRAAKH</sequence>
<evidence type="ECO:0000313" key="3">
    <source>
        <dbReference type="Proteomes" id="UP000325003"/>
    </source>
</evidence>
<dbReference type="EMBL" id="VUJV01000003">
    <property type="protein sequence ID" value="KAA1418452.1"/>
    <property type="molecule type" value="Genomic_DNA"/>
</dbReference>
<reference evidence="2 3" key="2">
    <citation type="submission" date="2019-09" db="EMBL/GenBank/DDBJ databases">
        <authorList>
            <person name="Jin C."/>
        </authorList>
    </citation>
    <scope>NUCLEOTIDE SEQUENCE [LARGE SCALE GENOMIC DNA]</scope>
    <source>
        <strain evidence="2 3">BN130099</strain>
    </source>
</reference>
<dbReference type="RefSeq" id="WP_149727794.1">
    <property type="nucleotide sequence ID" value="NZ_VUJV01000003.1"/>
</dbReference>
<dbReference type="AlphaFoldDB" id="A0A5B1LCT6"/>
<evidence type="ECO:0000313" key="2">
    <source>
        <dbReference type="EMBL" id="KAA1418452.1"/>
    </source>
</evidence>
<keyword evidence="3" id="KW-1185">Reference proteome</keyword>
<protein>
    <submittedName>
        <fullName evidence="2">Uncharacterized protein</fullName>
    </submittedName>
</protein>
<keyword evidence="1" id="KW-1133">Transmembrane helix</keyword>